<name>A0ABQ0JQY2_9VIBR</name>
<dbReference type="EMBL" id="BBMS01000135">
    <property type="protein sequence ID" value="GAL31155.1"/>
    <property type="molecule type" value="Genomic_DNA"/>
</dbReference>
<sequence>MESINLYRYYERLIKFEVSVEYAVTLADVADTMATSPRHARSVLKQMTELSWIAWLPKVGRNQRSTLIRKLDRSDVKKLIATEWLKQSKYDRALEFLDNDQSTFGQLLQQTAGAQINEGSVHVQLTYNRSFARLAPNVPHRNSERFWCDRFTLV</sequence>
<gene>
    <name evidence="2" type="ORF">JCM19239_249</name>
</gene>
<dbReference type="Pfam" id="PF12793">
    <property type="entry name" value="SgrR_N"/>
    <property type="match status" value="1"/>
</dbReference>
<evidence type="ECO:0000313" key="3">
    <source>
        <dbReference type="Proteomes" id="UP000029223"/>
    </source>
</evidence>
<keyword evidence="3" id="KW-1185">Reference proteome</keyword>
<dbReference type="InterPro" id="IPR025370">
    <property type="entry name" value="SgrR_HTH_N"/>
</dbReference>
<accession>A0ABQ0JQY2</accession>
<dbReference type="Proteomes" id="UP000029223">
    <property type="component" value="Unassembled WGS sequence"/>
</dbReference>
<protein>
    <submittedName>
        <fullName evidence="2">Transport protein</fullName>
    </submittedName>
</protein>
<reference evidence="3" key="2">
    <citation type="submission" date="2014-09" db="EMBL/GenBank/DDBJ databases">
        <authorList>
            <consortium name="NBRP consortium"/>
            <person name="Sawabe T."/>
            <person name="Meirelles P."/>
            <person name="Nakanishi M."/>
            <person name="Sayaka M."/>
            <person name="Hattori M."/>
            <person name="Ohkuma M."/>
        </authorList>
    </citation>
    <scope>NUCLEOTIDE SEQUENCE [LARGE SCALE GENOMIC DNA]</scope>
    <source>
        <strain evidence="3">JCM 19239</strain>
    </source>
</reference>
<evidence type="ECO:0000313" key="2">
    <source>
        <dbReference type="EMBL" id="GAL31155.1"/>
    </source>
</evidence>
<reference evidence="3" key="1">
    <citation type="submission" date="2014-09" db="EMBL/GenBank/DDBJ databases">
        <title>Vibrio variabilis JCM 19239. (C206) whole genome shotgun sequence.</title>
        <authorList>
            <person name="Sawabe T."/>
            <person name="Meirelles P."/>
            <person name="Nakanishi M."/>
            <person name="Sayaka M."/>
            <person name="Hattori M."/>
            <person name="Ohkuma M."/>
        </authorList>
    </citation>
    <scope>NUCLEOTIDE SEQUENCE [LARGE SCALE GENOMIC DNA]</scope>
    <source>
        <strain evidence="3">JCM 19239</strain>
    </source>
</reference>
<proteinExistence type="predicted"/>
<feature type="domain" description="Transcriptional regulator SgrR N-terminal HTH" evidence="1">
    <location>
        <begin position="6"/>
        <end position="119"/>
    </location>
</feature>
<organism evidence="2 3">
    <name type="scientific">Vibrio variabilis</name>
    <dbReference type="NCBI Taxonomy" id="990271"/>
    <lineage>
        <taxon>Bacteria</taxon>
        <taxon>Pseudomonadati</taxon>
        <taxon>Pseudomonadota</taxon>
        <taxon>Gammaproteobacteria</taxon>
        <taxon>Vibrionales</taxon>
        <taxon>Vibrionaceae</taxon>
        <taxon>Vibrio</taxon>
    </lineage>
</organism>
<evidence type="ECO:0000259" key="1">
    <source>
        <dbReference type="Pfam" id="PF12793"/>
    </source>
</evidence>
<comment type="caution">
    <text evidence="2">The sequence shown here is derived from an EMBL/GenBank/DDBJ whole genome shotgun (WGS) entry which is preliminary data.</text>
</comment>